<reference evidence="1 2" key="1">
    <citation type="submission" date="2019-05" db="EMBL/GenBank/DDBJ databases">
        <title>Draft genome sequence of Nonomuraea zeae DSM 100528.</title>
        <authorList>
            <person name="Saricaoglu S."/>
            <person name="Isik K."/>
        </authorList>
    </citation>
    <scope>NUCLEOTIDE SEQUENCE [LARGE SCALE GENOMIC DNA]</scope>
    <source>
        <strain evidence="1 2">DSM 100528</strain>
    </source>
</reference>
<organism evidence="1 2">
    <name type="scientific">Nonomuraea zeae</name>
    <dbReference type="NCBI Taxonomy" id="1642303"/>
    <lineage>
        <taxon>Bacteria</taxon>
        <taxon>Bacillati</taxon>
        <taxon>Actinomycetota</taxon>
        <taxon>Actinomycetes</taxon>
        <taxon>Streptosporangiales</taxon>
        <taxon>Streptosporangiaceae</taxon>
        <taxon>Nonomuraea</taxon>
    </lineage>
</organism>
<dbReference type="RefSeq" id="WP_138693234.1">
    <property type="nucleotide sequence ID" value="NZ_JBHSAZ010000089.1"/>
</dbReference>
<dbReference type="InterPro" id="IPR011033">
    <property type="entry name" value="PRC_barrel-like_sf"/>
</dbReference>
<dbReference type="SUPFAM" id="SSF50346">
    <property type="entry name" value="PRC-barrel domain"/>
    <property type="match status" value="1"/>
</dbReference>
<sequence length="118" mass="13549">MTIEGMWKFRPELGTHEGLELVEYEVEAQDGKIGKVDAASNEVGDSYLVVDVHPWLFGKKVLLPAATVERIDEDHRKLYVSRTKEEIKNAPEYHEPAHEDPRYRDEVGGYYARFPGTM</sequence>
<accession>A0A5S4GAG3</accession>
<dbReference type="InterPro" id="IPR014747">
    <property type="entry name" value="Bac_photo_RC_H_C"/>
</dbReference>
<dbReference type="OrthoDB" id="510842at2"/>
<comment type="caution">
    <text evidence="1">The sequence shown here is derived from an EMBL/GenBank/DDBJ whole genome shotgun (WGS) entry which is preliminary data.</text>
</comment>
<gene>
    <name evidence="1" type="ORF">ETD85_30400</name>
</gene>
<dbReference type="Gene3D" id="3.90.50.10">
    <property type="entry name" value="Photosynthetic Reaction Center, subunit H, domain 2"/>
    <property type="match status" value="1"/>
</dbReference>
<dbReference type="GO" id="GO:0030077">
    <property type="term" value="C:plasma membrane light-harvesting complex"/>
    <property type="evidence" value="ECO:0007669"/>
    <property type="project" value="InterPro"/>
</dbReference>
<evidence type="ECO:0000313" key="1">
    <source>
        <dbReference type="EMBL" id="TMR30006.1"/>
    </source>
</evidence>
<dbReference type="Proteomes" id="UP000306628">
    <property type="component" value="Unassembled WGS sequence"/>
</dbReference>
<protein>
    <submittedName>
        <fullName evidence="1">PRC-barrel domain containing protein</fullName>
    </submittedName>
</protein>
<evidence type="ECO:0000313" key="2">
    <source>
        <dbReference type="Proteomes" id="UP000306628"/>
    </source>
</evidence>
<dbReference type="AlphaFoldDB" id="A0A5S4GAG3"/>
<dbReference type="EMBL" id="VCKX01000108">
    <property type="protein sequence ID" value="TMR30006.1"/>
    <property type="molecule type" value="Genomic_DNA"/>
</dbReference>
<dbReference type="GO" id="GO:0019684">
    <property type="term" value="P:photosynthesis, light reaction"/>
    <property type="evidence" value="ECO:0007669"/>
    <property type="project" value="InterPro"/>
</dbReference>
<keyword evidence="2" id="KW-1185">Reference proteome</keyword>
<name>A0A5S4GAG3_9ACTN</name>
<proteinExistence type="predicted"/>